<dbReference type="Proteomes" id="UP001295469">
    <property type="component" value="Chromosome A10"/>
</dbReference>
<protein>
    <submittedName>
        <fullName evidence="1">(rape) hypothetical protein</fullName>
    </submittedName>
</protein>
<name>A0A817BK76_BRANA</name>
<organism evidence="1">
    <name type="scientific">Brassica napus</name>
    <name type="common">Rape</name>
    <dbReference type="NCBI Taxonomy" id="3708"/>
    <lineage>
        <taxon>Eukaryota</taxon>
        <taxon>Viridiplantae</taxon>
        <taxon>Streptophyta</taxon>
        <taxon>Embryophyta</taxon>
        <taxon>Tracheophyta</taxon>
        <taxon>Spermatophyta</taxon>
        <taxon>Magnoliopsida</taxon>
        <taxon>eudicotyledons</taxon>
        <taxon>Gunneridae</taxon>
        <taxon>Pentapetalae</taxon>
        <taxon>rosids</taxon>
        <taxon>malvids</taxon>
        <taxon>Brassicales</taxon>
        <taxon>Brassicaceae</taxon>
        <taxon>Brassiceae</taxon>
        <taxon>Brassica</taxon>
    </lineage>
</organism>
<gene>
    <name evidence="1" type="ORF">DARMORV10_A10P22630.1</name>
</gene>
<accession>A0A817BK76</accession>
<sequence>MHSHVFQMYKKDAKERCCGHCSLCSCSYPYSPQSIWKIRLQHHIELLKTIYVAW</sequence>
<proteinExistence type="predicted"/>
<evidence type="ECO:0000313" key="1">
    <source>
        <dbReference type="EMBL" id="CAF2344907.1"/>
    </source>
</evidence>
<reference evidence="1" key="1">
    <citation type="submission" date="2021-01" db="EMBL/GenBank/DDBJ databases">
        <authorList>
            <consortium name="Genoscope - CEA"/>
            <person name="William W."/>
        </authorList>
    </citation>
    <scope>NUCLEOTIDE SEQUENCE</scope>
</reference>
<dbReference type="EMBL" id="HG994364">
    <property type="protein sequence ID" value="CAF2344907.1"/>
    <property type="molecule type" value="Genomic_DNA"/>
</dbReference>
<dbReference type="AlphaFoldDB" id="A0A817BK76"/>